<organism evidence="1 2">
    <name type="scientific">Stutzerimonas stutzeri</name>
    <name type="common">Pseudomonas stutzeri</name>
    <dbReference type="NCBI Taxonomy" id="316"/>
    <lineage>
        <taxon>Bacteria</taxon>
        <taxon>Pseudomonadati</taxon>
        <taxon>Pseudomonadota</taxon>
        <taxon>Gammaproteobacteria</taxon>
        <taxon>Pseudomonadales</taxon>
        <taxon>Pseudomonadaceae</taxon>
        <taxon>Stutzerimonas</taxon>
    </lineage>
</organism>
<dbReference type="OrthoDB" id="7067593at2"/>
<gene>
    <name evidence="1" type="ORF">CXL00_07025</name>
</gene>
<name>A0A2N8SWY0_STUST</name>
<comment type="caution">
    <text evidence="1">The sequence shown here is derived from an EMBL/GenBank/DDBJ whole genome shotgun (WGS) entry which is preliminary data.</text>
</comment>
<dbReference type="AlphaFoldDB" id="A0A2N8SWY0"/>
<evidence type="ECO:0000313" key="1">
    <source>
        <dbReference type="EMBL" id="PNG07001.1"/>
    </source>
</evidence>
<dbReference type="Proteomes" id="UP000235897">
    <property type="component" value="Unassembled WGS sequence"/>
</dbReference>
<dbReference type="EMBL" id="POUW01000002">
    <property type="protein sequence ID" value="PNG07001.1"/>
    <property type="molecule type" value="Genomic_DNA"/>
</dbReference>
<proteinExistence type="predicted"/>
<reference evidence="1 2" key="1">
    <citation type="submission" date="2018-01" db="EMBL/GenBank/DDBJ databases">
        <title>Denitrification phenotypes of diverse strains of Pseudomonas stutzeri.</title>
        <authorList>
            <person name="Milligan D.A."/>
            <person name="Bergaust L."/>
            <person name="Bakken L.R."/>
            <person name="Frostegard A."/>
        </authorList>
    </citation>
    <scope>NUCLEOTIDE SEQUENCE [LARGE SCALE GENOMIC DNA]</scope>
    <source>
        <strain evidence="1 2">28a3</strain>
    </source>
</reference>
<protein>
    <submittedName>
        <fullName evidence="1">Uncharacterized protein</fullName>
    </submittedName>
</protein>
<evidence type="ECO:0000313" key="2">
    <source>
        <dbReference type="Proteomes" id="UP000235897"/>
    </source>
</evidence>
<sequence length="167" mass="19127">MHSDSVKRLAEIHIAESRKYALRLFAFTSSVFPSEWGSTWSEIITADLLEFAFHARKVNELCRLQDEKFPSIGTLLIKISEGDPGNWEANYQYALNAFVHLNDYKIGHAHADHRAIFIGSEASLQATYVKIKTDKFSEKTISICGLVFCFLNSVVPLLRRRFPELRF</sequence>
<accession>A0A2N8SWY0</accession>